<dbReference type="AlphaFoldDB" id="A0A7R9A3L4"/>
<feature type="transmembrane region" description="Helical" evidence="1">
    <location>
        <begin position="115"/>
        <end position="141"/>
    </location>
</feature>
<keyword evidence="1" id="KW-1133">Transmembrane helix</keyword>
<reference evidence="2" key="1">
    <citation type="submission" date="2020-11" db="EMBL/GenBank/DDBJ databases">
        <authorList>
            <person name="Tran Van P."/>
        </authorList>
    </citation>
    <scope>NUCLEOTIDE SEQUENCE</scope>
</reference>
<evidence type="ECO:0000313" key="3">
    <source>
        <dbReference type="Proteomes" id="UP000677054"/>
    </source>
</evidence>
<evidence type="ECO:0000313" key="2">
    <source>
        <dbReference type="EMBL" id="CAD7244974.1"/>
    </source>
</evidence>
<keyword evidence="1" id="KW-0812">Transmembrane</keyword>
<feature type="transmembrane region" description="Helical" evidence="1">
    <location>
        <begin position="12"/>
        <end position="31"/>
    </location>
</feature>
<organism evidence="2">
    <name type="scientific">Darwinula stevensoni</name>
    <dbReference type="NCBI Taxonomy" id="69355"/>
    <lineage>
        <taxon>Eukaryota</taxon>
        <taxon>Metazoa</taxon>
        <taxon>Ecdysozoa</taxon>
        <taxon>Arthropoda</taxon>
        <taxon>Crustacea</taxon>
        <taxon>Oligostraca</taxon>
        <taxon>Ostracoda</taxon>
        <taxon>Podocopa</taxon>
        <taxon>Podocopida</taxon>
        <taxon>Darwinulocopina</taxon>
        <taxon>Darwinuloidea</taxon>
        <taxon>Darwinulidae</taxon>
        <taxon>Darwinula</taxon>
    </lineage>
</organism>
<evidence type="ECO:0000256" key="1">
    <source>
        <dbReference type="SAM" id="Phobius"/>
    </source>
</evidence>
<protein>
    <submittedName>
        <fullName evidence="2">Uncharacterized protein</fullName>
    </submittedName>
</protein>
<dbReference type="EMBL" id="LR900266">
    <property type="protein sequence ID" value="CAD7244974.1"/>
    <property type="molecule type" value="Genomic_DNA"/>
</dbReference>
<name>A0A7R9A3L4_9CRUS</name>
<feature type="transmembrane region" description="Helical" evidence="1">
    <location>
        <begin position="55"/>
        <end position="76"/>
    </location>
</feature>
<feature type="transmembrane region" description="Helical" evidence="1">
    <location>
        <begin position="85"/>
        <end position="103"/>
    </location>
</feature>
<proteinExistence type="predicted"/>
<gene>
    <name evidence="2" type="ORF">DSTB1V02_LOCUS4852</name>
</gene>
<keyword evidence="1" id="KW-0472">Membrane</keyword>
<dbReference type="EMBL" id="CAJPEV010000749">
    <property type="protein sequence ID" value="CAG0888209.1"/>
    <property type="molecule type" value="Genomic_DNA"/>
</dbReference>
<accession>A0A7R9A3L4</accession>
<keyword evidence="3" id="KW-1185">Reference proteome</keyword>
<dbReference type="Proteomes" id="UP000677054">
    <property type="component" value="Unassembled WGS sequence"/>
</dbReference>
<sequence length="148" mass="16224">MEFKALRKPSALFKYVEILFGFLALVLYRGAKLPLWEVSNSTILWMNPNLDEGGYVVLGCLLGLFLSTVVFFALALGHEPGLMEMVHGGASGGFYLVTGLLLLDSASDSHESKEAPLILTSAVFCILLTFVFMANALFAAWKWRNNTG</sequence>